<dbReference type="STRING" id="338969.Rfer_3889"/>
<dbReference type="RefSeq" id="WP_011466151.1">
    <property type="nucleotide sequence ID" value="NC_007908.1"/>
</dbReference>
<evidence type="ECO:0000313" key="2">
    <source>
        <dbReference type="Proteomes" id="UP000008332"/>
    </source>
</evidence>
<dbReference type="HOGENOM" id="CLU_065107_0_0_4"/>
<evidence type="ECO:0000313" key="1">
    <source>
        <dbReference type="EMBL" id="ABD71588.1"/>
    </source>
</evidence>
<accession>Q21RL5</accession>
<gene>
    <name evidence="1" type="ordered locus">Rfer_3889</name>
</gene>
<protein>
    <submittedName>
        <fullName evidence="1">Uncharacterized protein</fullName>
    </submittedName>
</protein>
<dbReference type="OrthoDB" id="9783544at2"/>
<dbReference type="Proteomes" id="UP000008332">
    <property type="component" value="Chromosome"/>
</dbReference>
<dbReference type="EMBL" id="CP000267">
    <property type="protein sequence ID" value="ABD71588.1"/>
    <property type="molecule type" value="Genomic_DNA"/>
</dbReference>
<proteinExistence type="predicted"/>
<dbReference type="KEGG" id="rfr:Rfer_3889"/>
<organism evidence="1 2">
    <name type="scientific">Albidiferax ferrireducens (strain ATCC BAA-621 / DSM 15236 / T118)</name>
    <name type="common">Rhodoferax ferrireducens</name>
    <dbReference type="NCBI Taxonomy" id="338969"/>
    <lineage>
        <taxon>Bacteria</taxon>
        <taxon>Pseudomonadati</taxon>
        <taxon>Pseudomonadota</taxon>
        <taxon>Betaproteobacteria</taxon>
        <taxon>Burkholderiales</taxon>
        <taxon>Comamonadaceae</taxon>
        <taxon>Rhodoferax</taxon>
    </lineage>
</organism>
<keyword evidence="2" id="KW-1185">Reference proteome</keyword>
<dbReference type="eggNOG" id="ENOG502Z9AE">
    <property type="taxonomic scope" value="Bacteria"/>
</dbReference>
<name>Q21RL5_ALBFT</name>
<dbReference type="AlphaFoldDB" id="Q21RL5"/>
<sequence length="358" mass="37635">MTAFQSALWQRVQASGSTTLAVMGMTKNTGKTVALNHLLAQAAASRISVGVTSIGRDGEDRDQVFFVPKPPVLVWPGTLVATARDTLQRAKVRWKRIDSTGIDSPMGEILVVKVLDCGEMEIAGASRGADQRKIISRLKQCGAALVLLDGALGRSHHASPAIADAVILATGAAIGGGMADVMRKTRDRLAILGIAQADAAVRQLCDPVFATGGVGVWDSQGKPLFLANIPTLNGAPALMQYAQADIKTIAVSGAVGRSLWRALLTLASSKPGLSVVVNDGTKLFVEAADLAAMRGLGARLLAYRGIHMIGITLNPFSPLGGSFIAHEFLLAARQAFGDYSVSDVLLEQQAKDQLQEMT</sequence>
<reference evidence="2" key="1">
    <citation type="submission" date="2006-02" db="EMBL/GenBank/DDBJ databases">
        <title>Complete sequence of chromosome of Rhodoferax ferrireducens DSM 15236.</title>
        <authorList>
            <person name="Copeland A."/>
            <person name="Lucas S."/>
            <person name="Lapidus A."/>
            <person name="Barry K."/>
            <person name="Detter J.C."/>
            <person name="Glavina del Rio T."/>
            <person name="Hammon N."/>
            <person name="Israni S."/>
            <person name="Pitluck S."/>
            <person name="Brettin T."/>
            <person name="Bruce D."/>
            <person name="Han C."/>
            <person name="Tapia R."/>
            <person name="Gilna P."/>
            <person name="Kiss H."/>
            <person name="Schmutz J."/>
            <person name="Larimer F."/>
            <person name="Land M."/>
            <person name="Kyrpides N."/>
            <person name="Ivanova N."/>
            <person name="Richardson P."/>
        </authorList>
    </citation>
    <scope>NUCLEOTIDE SEQUENCE [LARGE SCALE GENOMIC DNA]</scope>
    <source>
        <strain evidence="2">ATCC BAA-621 / DSM 15236 / T118</strain>
    </source>
</reference>